<dbReference type="GO" id="GO:0005879">
    <property type="term" value="C:axonemal microtubule"/>
    <property type="evidence" value="ECO:0007669"/>
    <property type="project" value="TreeGrafter"/>
</dbReference>
<dbReference type="SUPFAM" id="SSF48452">
    <property type="entry name" value="TPR-like"/>
    <property type="match status" value="1"/>
</dbReference>
<accession>E1ZSI9</accession>
<dbReference type="Proteomes" id="UP000008141">
    <property type="component" value="Unassembled WGS sequence"/>
</dbReference>
<gene>
    <name evidence="3" type="ORF">CHLNCDRAFT_28256</name>
</gene>
<dbReference type="InParanoid" id="E1ZSI9"/>
<dbReference type="OrthoDB" id="10249577at2759"/>
<dbReference type="PANTHER" id="PTHR20931:SF0">
    <property type="entry name" value="TETRATRICOPEPTIDE REPEAT PROTEIN 30"/>
    <property type="match status" value="1"/>
</dbReference>
<dbReference type="Gene3D" id="1.25.40.10">
    <property type="entry name" value="Tetratricopeptide repeat domain"/>
    <property type="match status" value="3"/>
</dbReference>
<keyword evidence="2" id="KW-0802">TPR repeat</keyword>
<dbReference type="InterPro" id="IPR011990">
    <property type="entry name" value="TPR-like_helical_dom_sf"/>
</dbReference>
<protein>
    <submittedName>
        <fullName evidence="3">Uncharacterized protein</fullName>
    </submittedName>
</protein>
<dbReference type="PANTHER" id="PTHR20931">
    <property type="entry name" value="TETRATRICOPEPTIDE REPEAT PROTEIN 30"/>
    <property type="match status" value="1"/>
</dbReference>
<evidence type="ECO:0000256" key="1">
    <source>
        <dbReference type="ARBA" id="ARBA00022737"/>
    </source>
</evidence>
<evidence type="ECO:0000313" key="4">
    <source>
        <dbReference type="Proteomes" id="UP000008141"/>
    </source>
</evidence>
<keyword evidence="1" id="KW-0677">Repeat</keyword>
<organism evidence="4">
    <name type="scientific">Chlorella variabilis</name>
    <name type="common">Green alga</name>
    <dbReference type="NCBI Taxonomy" id="554065"/>
    <lineage>
        <taxon>Eukaryota</taxon>
        <taxon>Viridiplantae</taxon>
        <taxon>Chlorophyta</taxon>
        <taxon>core chlorophytes</taxon>
        <taxon>Trebouxiophyceae</taxon>
        <taxon>Chlorellales</taxon>
        <taxon>Chlorellaceae</taxon>
        <taxon>Chlorella clade</taxon>
        <taxon>Chlorella</taxon>
    </lineage>
</organism>
<dbReference type="STRING" id="554065.E1ZSI9"/>
<proteinExistence type="predicted"/>
<dbReference type="GO" id="GO:0120170">
    <property type="term" value="F:intraciliary transport particle B binding"/>
    <property type="evidence" value="ECO:0007669"/>
    <property type="project" value="TreeGrafter"/>
</dbReference>
<evidence type="ECO:0000256" key="2">
    <source>
        <dbReference type="ARBA" id="ARBA00022803"/>
    </source>
</evidence>
<dbReference type="Pfam" id="PF14559">
    <property type="entry name" value="TPR_19"/>
    <property type="match status" value="1"/>
</dbReference>
<dbReference type="OMA" id="CCKHELY"/>
<dbReference type="eggNOG" id="KOG4340">
    <property type="taxonomic scope" value="Eukaryota"/>
</dbReference>
<keyword evidence="4" id="KW-1185">Reference proteome</keyword>
<dbReference type="EMBL" id="GL433866">
    <property type="protein sequence ID" value="EFN51253.1"/>
    <property type="molecule type" value="Genomic_DNA"/>
</dbReference>
<evidence type="ECO:0000313" key="3">
    <source>
        <dbReference type="EMBL" id="EFN51253.1"/>
    </source>
</evidence>
<dbReference type="RefSeq" id="XP_005843355.1">
    <property type="nucleotide sequence ID" value="XM_005843293.1"/>
</dbReference>
<sequence>MSIQSQTGAIYGLIRDGKLPEAISRLQGALQVSPGSRAALSLMAHCYYHQEDYEAAAHTYWELARRFPEVPRYQLYWAQSLCKAGMFADASRAAAAVEGFPQASPSGSPRCVQEVSQLQAAIKYEAGDLRGCRAALEAALASGDPSAAANAGCLLYKEGQYAAAAAQFGAASAAGGHTPELAYAVAACQYRQHDFPAALASLADIVEAGVQQHPELGIGTQTEGMEARSVGNSAKLKQTALVEAFNLRAAVELTLGNPAGAAAALSDMPPRQERELDPVTLHNRALVGLAQGGAAAREAGMHKLAHLLSHPPFPPELAGNLLSLCCRPDEAGGSAGGRLLQDHAALVAAHVPAELLPLYEACLARRRSEEEAAARLDAAAGVHIEGLRRRVKAVQDARWAGDQAGAAAGLEAYEQALEAYIPVLMSLAQVHWEAGAYGRVQEVLQQSAEFCSDHPTWRLNLAHALVAQDGGRVAEAAELYESLVQHFAGGSGGGGGGGGGSLLEVPPSALANLCVCHVVAGQNEVAEELLRRLEDESAAAAAGGQPPTPHLPLTNLAIGTLYCAKGICHPLPAGNFEFGVTRVMRSLEPLPGGLDAARWRGVALCLLVLLDQVAKNMLVLKDALVADLLAYLEDVEAAGVGMAAAPMGPVPAQASGGGEAMRQQTVASQARGLRAILMQISE</sequence>
<dbReference type="GO" id="GO:0042073">
    <property type="term" value="P:intraciliary transport"/>
    <property type="evidence" value="ECO:0007669"/>
    <property type="project" value="TreeGrafter"/>
</dbReference>
<reference evidence="3 4" key="1">
    <citation type="journal article" date="2010" name="Plant Cell">
        <title>The Chlorella variabilis NC64A genome reveals adaptation to photosymbiosis, coevolution with viruses, and cryptic sex.</title>
        <authorList>
            <person name="Blanc G."/>
            <person name="Duncan G."/>
            <person name="Agarkova I."/>
            <person name="Borodovsky M."/>
            <person name="Gurnon J."/>
            <person name="Kuo A."/>
            <person name="Lindquist E."/>
            <person name="Lucas S."/>
            <person name="Pangilinan J."/>
            <person name="Polle J."/>
            <person name="Salamov A."/>
            <person name="Terry A."/>
            <person name="Yamada T."/>
            <person name="Dunigan D.D."/>
            <person name="Grigoriev I.V."/>
            <person name="Claverie J.M."/>
            <person name="Van Etten J.L."/>
        </authorList>
    </citation>
    <scope>NUCLEOTIDE SEQUENCE [LARGE SCALE GENOMIC DNA]</scope>
    <source>
        <strain evidence="3 4">NC64A</strain>
    </source>
</reference>
<dbReference type="GeneID" id="17350711"/>
<dbReference type="GO" id="GO:0030992">
    <property type="term" value="C:intraciliary transport particle B"/>
    <property type="evidence" value="ECO:0007669"/>
    <property type="project" value="TreeGrafter"/>
</dbReference>
<dbReference type="AlphaFoldDB" id="E1ZSI9"/>
<name>E1ZSI9_CHLVA</name>
<dbReference type="KEGG" id="cvr:CHLNCDRAFT_28256"/>
<dbReference type="InterPro" id="IPR039941">
    <property type="entry name" value="TT30"/>
</dbReference>